<dbReference type="GO" id="GO:0005524">
    <property type="term" value="F:ATP binding"/>
    <property type="evidence" value="ECO:0007669"/>
    <property type="project" value="UniProtKB-KW"/>
</dbReference>
<dbReference type="Gene3D" id="1.10.10.60">
    <property type="entry name" value="Homeodomain-like"/>
    <property type="match status" value="1"/>
</dbReference>
<keyword evidence="4" id="KW-0238">DNA-binding</keyword>
<dbReference type="PROSITE" id="PS00675">
    <property type="entry name" value="SIGMA54_INTERACT_1"/>
    <property type="match status" value="1"/>
</dbReference>
<feature type="domain" description="Sigma-54 factor interaction" evidence="8">
    <location>
        <begin position="135"/>
        <end position="363"/>
    </location>
</feature>
<dbReference type="InterPro" id="IPR058031">
    <property type="entry name" value="AAA_lid_NorR"/>
</dbReference>
<dbReference type="CDD" id="cd00009">
    <property type="entry name" value="AAA"/>
    <property type="match status" value="1"/>
</dbReference>
<dbReference type="InterPro" id="IPR025662">
    <property type="entry name" value="Sigma_54_int_dom_ATP-bd_1"/>
</dbReference>
<proteinExistence type="predicted"/>
<keyword evidence="5" id="KW-0804">Transcription</keyword>
<evidence type="ECO:0000256" key="6">
    <source>
        <dbReference type="PROSITE-ProRule" id="PRU00169"/>
    </source>
</evidence>
<feature type="region of interest" description="Disordered" evidence="7">
    <location>
        <begin position="444"/>
        <end position="471"/>
    </location>
</feature>
<evidence type="ECO:0000256" key="3">
    <source>
        <dbReference type="ARBA" id="ARBA00023015"/>
    </source>
</evidence>
<feature type="domain" description="Response regulatory" evidence="9">
    <location>
        <begin position="3"/>
        <end position="116"/>
    </location>
</feature>
<dbReference type="InterPro" id="IPR002197">
    <property type="entry name" value="HTH_Fis"/>
</dbReference>
<dbReference type="InterPro" id="IPR027417">
    <property type="entry name" value="P-loop_NTPase"/>
</dbReference>
<gene>
    <name evidence="10" type="ORF">AAW51_3717</name>
</gene>
<dbReference type="InterPro" id="IPR009057">
    <property type="entry name" value="Homeodomain-like_sf"/>
</dbReference>
<keyword evidence="2" id="KW-0067">ATP-binding</keyword>
<dbReference type="STRING" id="413882.AAW51_3717"/>
<dbReference type="Gene3D" id="3.40.50.2300">
    <property type="match status" value="1"/>
</dbReference>
<dbReference type="GO" id="GO:0006355">
    <property type="term" value="P:regulation of DNA-templated transcription"/>
    <property type="evidence" value="ECO:0007669"/>
    <property type="project" value="InterPro"/>
</dbReference>
<dbReference type="Pfam" id="PF02954">
    <property type="entry name" value="HTH_8"/>
    <property type="match status" value="1"/>
</dbReference>
<evidence type="ECO:0000256" key="2">
    <source>
        <dbReference type="ARBA" id="ARBA00022840"/>
    </source>
</evidence>
<reference evidence="10 11" key="1">
    <citation type="submission" date="2015-05" db="EMBL/GenBank/DDBJ databases">
        <authorList>
            <person name="Tang B."/>
            <person name="Yu Y."/>
        </authorList>
    </citation>
    <scope>NUCLEOTIDE SEQUENCE [LARGE SCALE GENOMIC DNA]</scope>
    <source>
        <strain evidence="10 11">DSM 7029</strain>
    </source>
</reference>
<dbReference type="Pfam" id="PF00072">
    <property type="entry name" value="Response_reg"/>
    <property type="match status" value="1"/>
</dbReference>
<organism evidence="10 11">
    <name type="scientific">Caldimonas brevitalea</name>
    <dbReference type="NCBI Taxonomy" id="413882"/>
    <lineage>
        <taxon>Bacteria</taxon>
        <taxon>Pseudomonadati</taxon>
        <taxon>Pseudomonadota</taxon>
        <taxon>Betaproteobacteria</taxon>
        <taxon>Burkholderiales</taxon>
        <taxon>Sphaerotilaceae</taxon>
        <taxon>Caldimonas</taxon>
    </lineage>
</organism>
<feature type="compositionally biased region" description="Acidic residues" evidence="7">
    <location>
        <begin position="451"/>
        <end position="460"/>
    </location>
</feature>
<dbReference type="Pfam" id="PF00158">
    <property type="entry name" value="Sigma54_activat"/>
    <property type="match status" value="1"/>
</dbReference>
<accession>A0A0G3BQY6</accession>
<dbReference type="InterPro" id="IPR011006">
    <property type="entry name" value="CheY-like_superfamily"/>
</dbReference>
<dbReference type="CDD" id="cd00156">
    <property type="entry name" value="REC"/>
    <property type="match status" value="1"/>
</dbReference>
<dbReference type="SUPFAM" id="SSF52540">
    <property type="entry name" value="P-loop containing nucleoside triphosphate hydrolases"/>
    <property type="match status" value="1"/>
</dbReference>
<dbReference type="GO" id="GO:0043565">
    <property type="term" value="F:sequence-specific DNA binding"/>
    <property type="evidence" value="ECO:0007669"/>
    <property type="project" value="InterPro"/>
</dbReference>
<feature type="modified residue" description="4-aspartylphosphate" evidence="6">
    <location>
        <position position="52"/>
    </location>
</feature>
<dbReference type="PROSITE" id="PS00688">
    <property type="entry name" value="SIGMA54_INTERACT_3"/>
    <property type="match status" value="1"/>
</dbReference>
<evidence type="ECO:0000256" key="1">
    <source>
        <dbReference type="ARBA" id="ARBA00022741"/>
    </source>
</evidence>
<protein>
    <submittedName>
        <fullName evidence="10">Response regulator of zinc sigma-54-dependent two-component system</fullName>
    </submittedName>
</protein>
<dbReference type="SMART" id="SM00448">
    <property type="entry name" value="REC"/>
    <property type="match status" value="1"/>
</dbReference>
<sequence>MVHALIVEDDQESAQTLASLLACEGHSAATAGSLYDARRQIAFQRPDVVVLDLRLPDGSGLDLLTWREMLEDTRVVLLTAYASIESSIAALRNGVVDYLKKPLRFDQLRELLADMPSNARPGVEPAQLPRAFAQLLGSSAAIGRLRTAVSRVGRHNVTVLVQGDTGAGKEVVARAIHESSRRAGLPFYAVNCGALSPQLIESELFGHERGAYTGANERRAGLFEQAHGSTLLLDEVTEMPLASQVKLLRVLETGTFSPVGSVETLTTDVRVIATTNRNPEEAVAQGHLREDLYYRLQVFPLHVPSLSQRMEDLPLLANAVLADLALREGHRKHYSDAALHKLAQHPWPGNVRELRNVTSRAYLMAPGEVIEPDDIELQVLPSRAPPAGMPQVRLDVGTSVSEAHRLVTLATLQHCGGHRLKTARMLNISMKTLYTRLLEYQQHQAVAGDPDSADPNDLADPDASPTDHELE</sequence>
<dbReference type="InterPro" id="IPR002078">
    <property type="entry name" value="Sigma_54_int"/>
</dbReference>
<dbReference type="Pfam" id="PF25601">
    <property type="entry name" value="AAA_lid_14"/>
    <property type="match status" value="1"/>
</dbReference>
<dbReference type="PROSITE" id="PS50110">
    <property type="entry name" value="RESPONSE_REGULATORY"/>
    <property type="match status" value="1"/>
</dbReference>
<evidence type="ECO:0000259" key="9">
    <source>
        <dbReference type="PROSITE" id="PS50110"/>
    </source>
</evidence>
<dbReference type="Proteomes" id="UP000035352">
    <property type="component" value="Chromosome"/>
</dbReference>
<dbReference type="InterPro" id="IPR003593">
    <property type="entry name" value="AAA+_ATPase"/>
</dbReference>
<dbReference type="KEGG" id="pbh:AAW51_3717"/>
<dbReference type="PANTHER" id="PTHR32071">
    <property type="entry name" value="TRANSCRIPTIONAL REGULATORY PROTEIN"/>
    <property type="match status" value="1"/>
</dbReference>
<evidence type="ECO:0000313" key="11">
    <source>
        <dbReference type="Proteomes" id="UP000035352"/>
    </source>
</evidence>
<keyword evidence="6" id="KW-0597">Phosphoprotein</keyword>
<evidence type="ECO:0000256" key="5">
    <source>
        <dbReference type="ARBA" id="ARBA00023163"/>
    </source>
</evidence>
<dbReference type="OrthoDB" id="9761705at2"/>
<dbReference type="FunFam" id="3.40.50.300:FF:000006">
    <property type="entry name" value="DNA-binding transcriptional regulator NtrC"/>
    <property type="match status" value="1"/>
</dbReference>
<name>A0A0G3BQY6_9BURK</name>
<dbReference type="EMBL" id="CP011371">
    <property type="protein sequence ID" value="AKJ30408.1"/>
    <property type="molecule type" value="Genomic_DNA"/>
</dbReference>
<dbReference type="PANTHER" id="PTHR32071:SF117">
    <property type="entry name" value="PTS-DEPENDENT DIHYDROXYACETONE KINASE OPERON REGULATORY PROTEIN-RELATED"/>
    <property type="match status" value="1"/>
</dbReference>
<evidence type="ECO:0000256" key="4">
    <source>
        <dbReference type="ARBA" id="ARBA00023125"/>
    </source>
</evidence>
<dbReference type="InterPro" id="IPR025944">
    <property type="entry name" value="Sigma_54_int_dom_CS"/>
</dbReference>
<dbReference type="SUPFAM" id="SSF52172">
    <property type="entry name" value="CheY-like"/>
    <property type="match status" value="1"/>
</dbReference>
<dbReference type="GO" id="GO:0000160">
    <property type="term" value="P:phosphorelay signal transduction system"/>
    <property type="evidence" value="ECO:0007669"/>
    <property type="project" value="InterPro"/>
</dbReference>
<dbReference type="RefSeq" id="WP_047195786.1">
    <property type="nucleotide sequence ID" value="NZ_CP011371.1"/>
</dbReference>
<dbReference type="SUPFAM" id="SSF46689">
    <property type="entry name" value="Homeodomain-like"/>
    <property type="match status" value="1"/>
</dbReference>
<keyword evidence="11" id="KW-1185">Reference proteome</keyword>
<dbReference type="InterPro" id="IPR001789">
    <property type="entry name" value="Sig_transdc_resp-reg_receiver"/>
</dbReference>
<dbReference type="Gene3D" id="3.40.50.300">
    <property type="entry name" value="P-loop containing nucleotide triphosphate hydrolases"/>
    <property type="match status" value="1"/>
</dbReference>
<keyword evidence="3" id="KW-0805">Transcription regulation</keyword>
<evidence type="ECO:0000259" key="8">
    <source>
        <dbReference type="PROSITE" id="PS50045"/>
    </source>
</evidence>
<dbReference type="PROSITE" id="PS50045">
    <property type="entry name" value="SIGMA54_INTERACT_4"/>
    <property type="match status" value="1"/>
</dbReference>
<dbReference type="AlphaFoldDB" id="A0A0G3BQY6"/>
<dbReference type="Gene3D" id="1.10.8.60">
    <property type="match status" value="1"/>
</dbReference>
<evidence type="ECO:0000256" key="7">
    <source>
        <dbReference type="SAM" id="MobiDB-lite"/>
    </source>
</evidence>
<keyword evidence="1" id="KW-0547">Nucleotide-binding</keyword>
<dbReference type="SMART" id="SM00382">
    <property type="entry name" value="AAA"/>
    <property type="match status" value="1"/>
</dbReference>
<evidence type="ECO:0000313" key="10">
    <source>
        <dbReference type="EMBL" id="AKJ30408.1"/>
    </source>
</evidence>